<evidence type="ECO:0000313" key="1">
    <source>
        <dbReference type="EMBL" id="QBJ02776.1"/>
    </source>
</evidence>
<dbReference type="EMBL" id="MK552327">
    <property type="protein sequence ID" value="QBJ02776.1"/>
    <property type="molecule type" value="Genomic_DNA"/>
</dbReference>
<sequence>MNIEASTKFTTALVAFLFAKVELNAGINSTEYCFPHAILFTSLGDRLTCLTCTNLEGQILWKAWKMDSPRCWIEDDINLIVEKETFSINQLSSNRNIMFYDPAGMIEDSNLHSPERLMIPSLNDQVRYGGQIGCKGQHPSKGNYTFPAGPGDFPFNPGPGLPDMTPIWPLSQPPKENVRYATDTTSIRTKGEPMPRQYRHPDPLPHQEYNLEVQAKIDVNIGNQRDRLDRAIWLLKTVTNICNSRFGNKTTLLNTAITKALPGVVAKVTRHGFFSTKQVWLAVELDEFVLAIPDGWNPTIDELSTIYGMHGARLGIEVISTDHGIVYQNSNQLTNESYWAELQKICPAYQLLHVD</sequence>
<proteinExistence type="predicted"/>
<evidence type="ECO:0000313" key="2">
    <source>
        <dbReference type="Proteomes" id="UP000294134"/>
    </source>
</evidence>
<accession>A0A481W4Q4</accession>
<gene>
    <name evidence="1" type="ORF">PSA21_250</name>
</gene>
<name>A0A481W4Q4_9CAUD</name>
<reference evidence="1 2" key="1">
    <citation type="submission" date="2019-02" db="EMBL/GenBank/DDBJ databases">
        <authorList>
            <person name="Frampton R.A."/>
            <person name="Wojtus J.K."/>
            <person name="Fineran P.C."/>
            <person name="Hendrickson H.L."/>
        </authorList>
    </citation>
    <scope>NUCLEOTIDE SEQUENCE [LARGE SCALE GENOMIC DNA]</scope>
</reference>
<organism evidence="1 2">
    <name type="scientific">Pseudomonas phage Psa21</name>
    <dbReference type="NCBI Taxonomy" id="2530023"/>
    <lineage>
        <taxon>Viruses</taxon>
        <taxon>Duplodnaviria</taxon>
        <taxon>Heunggongvirae</taxon>
        <taxon>Uroviricota</taxon>
        <taxon>Caudoviricetes</taxon>
        <taxon>Chimalliviridae</taxon>
        <taxon>Tepukevirus</taxon>
        <taxon>Tepukevirus Psa21</taxon>
    </lineage>
</organism>
<keyword evidence="2" id="KW-1185">Reference proteome</keyword>
<protein>
    <submittedName>
        <fullName evidence="1">Uncharacterized protein</fullName>
    </submittedName>
</protein>
<dbReference type="Proteomes" id="UP000294134">
    <property type="component" value="Segment"/>
</dbReference>